<organism evidence="5 6">
    <name type="scientific">Fodinibius salipaludis</name>
    <dbReference type="NCBI Taxonomy" id="2032627"/>
    <lineage>
        <taxon>Bacteria</taxon>
        <taxon>Pseudomonadati</taxon>
        <taxon>Balneolota</taxon>
        <taxon>Balneolia</taxon>
        <taxon>Balneolales</taxon>
        <taxon>Balneolaceae</taxon>
        <taxon>Fodinibius</taxon>
    </lineage>
</organism>
<protein>
    <submittedName>
        <fullName evidence="5">AraC family transcriptional regulator</fullName>
    </submittedName>
</protein>
<dbReference type="EMBL" id="NSKE01000004">
    <property type="protein sequence ID" value="PAU94468.1"/>
    <property type="molecule type" value="Genomic_DNA"/>
</dbReference>
<reference evidence="5 6" key="1">
    <citation type="submission" date="2017-08" db="EMBL/GenBank/DDBJ databases">
        <title>Aliifodinibius alkalisoli sp. nov., isolated from saline alkaline soil.</title>
        <authorList>
            <person name="Liu D."/>
            <person name="Zhang G."/>
        </authorList>
    </citation>
    <scope>NUCLEOTIDE SEQUENCE [LARGE SCALE GENOMIC DNA]</scope>
    <source>
        <strain evidence="5 6">WN023</strain>
    </source>
</reference>
<dbReference type="GO" id="GO:0046872">
    <property type="term" value="F:metal ion binding"/>
    <property type="evidence" value="ECO:0007669"/>
    <property type="project" value="InterPro"/>
</dbReference>
<dbReference type="PANTHER" id="PTHR43280:SF2">
    <property type="entry name" value="HTH-TYPE TRANSCRIPTIONAL REGULATOR EXSA"/>
    <property type="match status" value="1"/>
</dbReference>
<dbReference type="SMART" id="SM00342">
    <property type="entry name" value="HTH_ARAC"/>
    <property type="match status" value="1"/>
</dbReference>
<sequence length="189" mass="21827">MTTLQIKNMVCDRCIMTVQQVLKDLGYEVESIALGKVVITEDVGFEDLEKISEALVGKGFELIKKNDKALLEQIKVQLLDYLKHLENSEDPEKVSTFLEENMQYNYSYLSNYFSDYGGVTIEKYLINLKIERVKELLSYDELTLSEIAWKFNYSSVQYLSNQFKKVTGETVSSFRSHIDENSRQSLDAV</sequence>
<keyword evidence="6" id="KW-1185">Reference proteome</keyword>
<gene>
    <name evidence="5" type="ORF">CK503_06625</name>
</gene>
<accession>A0A2A2GAV4</accession>
<dbReference type="InterPro" id="IPR009057">
    <property type="entry name" value="Homeodomain-like_sf"/>
</dbReference>
<evidence type="ECO:0000256" key="1">
    <source>
        <dbReference type="ARBA" id="ARBA00023015"/>
    </source>
</evidence>
<dbReference type="Gene3D" id="3.30.70.100">
    <property type="match status" value="1"/>
</dbReference>
<dbReference type="PANTHER" id="PTHR43280">
    <property type="entry name" value="ARAC-FAMILY TRANSCRIPTIONAL REGULATOR"/>
    <property type="match status" value="1"/>
</dbReference>
<dbReference type="PROSITE" id="PS01124">
    <property type="entry name" value="HTH_ARAC_FAMILY_2"/>
    <property type="match status" value="1"/>
</dbReference>
<comment type="caution">
    <text evidence="5">The sequence shown here is derived from an EMBL/GenBank/DDBJ whole genome shotgun (WGS) entry which is preliminary data.</text>
</comment>
<dbReference type="OrthoDB" id="952277at2"/>
<evidence type="ECO:0000256" key="2">
    <source>
        <dbReference type="ARBA" id="ARBA00023125"/>
    </source>
</evidence>
<dbReference type="GO" id="GO:0043565">
    <property type="term" value="F:sequence-specific DNA binding"/>
    <property type="evidence" value="ECO:0007669"/>
    <property type="project" value="InterPro"/>
</dbReference>
<dbReference type="Gene3D" id="1.10.10.60">
    <property type="entry name" value="Homeodomain-like"/>
    <property type="match status" value="1"/>
</dbReference>
<dbReference type="Proteomes" id="UP000218831">
    <property type="component" value="Unassembled WGS sequence"/>
</dbReference>
<name>A0A2A2GAV4_9BACT</name>
<evidence type="ECO:0000313" key="5">
    <source>
        <dbReference type="EMBL" id="PAU94468.1"/>
    </source>
</evidence>
<feature type="domain" description="HTH araC/xylS-type" evidence="4">
    <location>
        <begin position="98"/>
        <end position="177"/>
    </location>
</feature>
<evidence type="ECO:0000313" key="6">
    <source>
        <dbReference type="Proteomes" id="UP000218831"/>
    </source>
</evidence>
<proteinExistence type="predicted"/>
<dbReference type="AlphaFoldDB" id="A0A2A2GAV4"/>
<evidence type="ECO:0000256" key="3">
    <source>
        <dbReference type="ARBA" id="ARBA00023163"/>
    </source>
</evidence>
<keyword evidence="2" id="KW-0238">DNA-binding</keyword>
<evidence type="ECO:0000259" key="4">
    <source>
        <dbReference type="PROSITE" id="PS01124"/>
    </source>
</evidence>
<dbReference type="InterPro" id="IPR018060">
    <property type="entry name" value="HTH_AraC"/>
</dbReference>
<dbReference type="InterPro" id="IPR036163">
    <property type="entry name" value="HMA_dom_sf"/>
</dbReference>
<dbReference type="Pfam" id="PF12833">
    <property type="entry name" value="HTH_18"/>
    <property type="match status" value="1"/>
</dbReference>
<keyword evidence="3" id="KW-0804">Transcription</keyword>
<keyword evidence="1" id="KW-0805">Transcription regulation</keyword>
<dbReference type="SUPFAM" id="SSF46689">
    <property type="entry name" value="Homeodomain-like"/>
    <property type="match status" value="1"/>
</dbReference>
<dbReference type="GO" id="GO:0003700">
    <property type="term" value="F:DNA-binding transcription factor activity"/>
    <property type="evidence" value="ECO:0007669"/>
    <property type="project" value="InterPro"/>
</dbReference>
<dbReference type="SUPFAM" id="SSF55008">
    <property type="entry name" value="HMA, heavy metal-associated domain"/>
    <property type="match status" value="1"/>
</dbReference>
<dbReference type="RefSeq" id="WP_095606009.1">
    <property type="nucleotide sequence ID" value="NZ_NSKE01000004.1"/>
</dbReference>